<dbReference type="Pfam" id="PF00672">
    <property type="entry name" value="HAMP"/>
    <property type="match status" value="1"/>
</dbReference>
<evidence type="ECO:0000313" key="10">
    <source>
        <dbReference type="EMBL" id="MFC0214495.1"/>
    </source>
</evidence>
<dbReference type="PROSITE" id="PS50885">
    <property type="entry name" value="HAMP"/>
    <property type="match status" value="1"/>
</dbReference>
<dbReference type="EMBL" id="JBHLWN010000074">
    <property type="protein sequence ID" value="MFC0214495.1"/>
    <property type="molecule type" value="Genomic_DNA"/>
</dbReference>
<evidence type="ECO:0000256" key="7">
    <source>
        <dbReference type="SAM" id="Phobius"/>
    </source>
</evidence>
<dbReference type="Pfam" id="PF00015">
    <property type="entry name" value="MCPsignal"/>
    <property type="match status" value="1"/>
</dbReference>
<dbReference type="Gene3D" id="6.10.340.10">
    <property type="match status" value="1"/>
</dbReference>
<keyword evidence="7" id="KW-1133">Transmembrane helix</keyword>
<evidence type="ECO:0000256" key="5">
    <source>
        <dbReference type="ARBA" id="ARBA00029447"/>
    </source>
</evidence>
<dbReference type="InterPro" id="IPR004089">
    <property type="entry name" value="MCPsignal_dom"/>
</dbReference>
<feature type="domain" description="HAMP" evidence="9">
    <location>
        <begin position="203"/>
        <end position="257"/>
    </location>
</feature>
<dbReference type="PANTHER" id="PTHR32089:SF112">
    <property type="entry name" value="LYSOZYME-LIKE PROTEIN-RELATED"/>
    <property type="match status" value="1"/>
</dbReference>
<accession>A0ABV6DPC2</accession>
<sequence length="563" mass="61172">MKLTIAKQIVIGFLIVPLLLAGIGGMSYRYLQQIDESYDSMMKVQAAAASSAHVIQFDAAQQMNFLSSYMMTSESQYLDGFRQTNSDLNELNAKIVPLLAAEEQESVRKIQELNKRLLEQADRVSALLKSDPKQAELIIRQEVLITGTNIKSLSKELVDRQELLMEEMSRSNSALIGSTKELIVIASAIAIVIALLTGIAFAVRISRPISLLTKQLKNIAQGEGDLTQEIQIKSKDEFGLIALYFNEMVRKLRSLMLQIHAHAETLAAQAEQLNGNAAVTGLEAQSITDTIQHVASGTDLQHEHVEESSKAVGVISQHAGQIAGRSEQVSTMVHDTKDRALEGNQAIETAMSQMSAIHASLAAIENAVLQLEERAVQIEESTLLITSVARKTNLIALNAGIESSRAGEQGRSFAVVAGEVRSLAVQSSKSAETVTEMIFSIREEAGRITSLMKASANEIERGLQDVNRARSAFDSITHSIQQIDKEMGEVASASGQMASDLRDVTSAIGSIAEVAATNADSTKNIFHSASHQQQSVQDITSSIRMLSELAGQLQDDIRRFKIS</sequence>
<name>A0ABV6DPC2_9BACL</name>
<comment type="subcellular location">
    <subcellularLocation>
        <location evidence="1">Cell membrane</location>
    </subcellularLocation>
</comment>
<protein>
    <submittedName>
        <fullName evidence="10">Methyl-accepting chemotaxis protein</fullName>
    </submittedName>
</protein>
<dbReference type="PROSITE" id="PS50111">
    <property type="entry name" value="CHEMOTAXIS_TRANSDUC_2"/>
    <property type="match status" value="1"/>
</dbReference>
<gene>
    <name evidence="10" type="ORF">ACFFK0_18855</name>
</gene>
<keyword evidence="4 6" id="KW-0807">Transducer</keyword>
<comment type="similarity">
    <text evidence="5">Belongs to the methyl-accepting chemotaxis (MCP) protein family.</text>
</comment>
<dbReference type="CDD" id="cd06225">
    <property type="entry name" value="HAMP"/>
    <property type="match status" value="1"/>
</dbReference>
<keyword evidence="11" id="KW-1185">Reference proteome</keyword>
<dbReference type="InterPro" id="IPR004090">
    <property type="entry name" value="Chemotax_Me-accpt_rcpt"/>
</dbReference>
<dbReference type="Proteomes" id="UP001589776">
    <property type="component" value="Unassembled WGS sequence"/>
</dbReference>
<evidence type="ECO:0000259" key="8">
    <source>
        <dbReference type="PROSITE" id="PS50111"/>
    </source>
</evidence>
<evidence type="ECO:0000313" key="11">
    <source>
        <dbReference type="Proteomes" id="UP001589776"/>
    </source>
</evidence>
<reference evidence="10 11" key="1">
    <citation type="submission" date="2024-09" db="EMBL/GenBank/DDBJ databases">
        <authorList>
            <person name="Sun Q."/>
            <person name="Mori K."/>
        </authorList>
    </citation>
    <scope>NUCLEOTIDE SEQUENCE [LARGE SCALE GENOMIC DNA]</scope>
    <source>
        <strain evidence="10 11">CCM 7759</strain>
    </source>
</reference>
<evidence type="ECO:0000256" key="2">
    <source>
        <dbReference type="ARBA" id="ARBA00022475"/>
    </source>
</evidence>
<dbReference type="SMART" id="SM00304">
    <property type="entry name" value="HAMP"/>
    <property type="match status" value="1"/>
</dbReference>
<evidence type="ECO:0000256" key="6">
    <source>
        <dbReference type="PROSITE-ProRule" id="PRU00284"/>
    </source>
</evidence>
<evidence type="ECO:0000256" key="1">
    <source>
        <dbReference type="ARBA" id="ARBA00004236"/>
    </source>
</evidence>
<evidence type="ECO:0000259" key="9">
    <source>
        <dbReference type="PROSITE" id="PS50885"/>
    </source>
</evidence>
<feature type="transmembrane region" description="Helical" evidence="7">
    <location>
        <begin position="9"/>
        <end position="31"/>
    </location>
</feature>
<dbReference type="PRINTS" id="PR00260">
    <property type="entry name" value="CHEMTRNSDUCR"/>
</dbReference>
<dbReference type="SUPFAM" id="SSF58104">
    <property type="entry name" value="Methyl-accepting chemotaxis protein (MCP) signaling domain"/>
    <property type="match status" value="1"/>
</dbReference>
<proteinExistence type="inferred from homology"/>
<evidence type="ECO:0000256" key="3">
    <source>
        <dbReference type="ARBA" id="ARBA00023136"/>
    </source>
</evidence>
<evidence type="ECO:0000256" key="4">
    <source>
        <dbReference type="ARBA" id="ARBA00023224"/>
    </source>
</evidence>
<keyword evidence="2" id="KW-1003">Cell membrane</keyword>
<dbReference type="PANTHER" id="PTHR32089">
    <property type="entry name" value="METHYL-ACCEPTING CHEMOTAXIS PROTEIN MCPB"/>
    <property type="match status" value="1"/>
</dbReference>
<dbReference type="RefSeq" id="WP_377471869.1">
    <property type="nucleotide sequence ID" value="NZ_JBHLWN010000074.1"/>
</dbReference>
<comment type="caution">
    <text evidence="10">The sequence shown here is derived from an EMBL/GenBank/DDBJ whole genome shotgun (WGS) entry which is preliminary data.</text>
</comment>
<feature type="domain" description="Methyl-accepting transducer" evidence="8">
    <location>
        <begin position="276"/>
        <end position="512"/>
    </location>
</feature>
<organism evidence="10 11">
    <name type="scientific">Paenibacillus chartarius</name>
    <dbReference type="NCBI Taxonomy" id="747481"/>
    <lineage>
        <taxon>Bacteria</taxon>
        <taxon>Bacillati</taxon>
        <taxon>Bacillota</taxon>
        <taxon>Bacilli</taxon>
        <taxon>Bacillales</taxon>
        <taxon>Paenibacillaceae</taxon>
        <taxon>Paenibacillus</taxon>
    </lineage>
</organism>
<keyword evidence="7" id="KW-0812">Transmembrane</keyword>
<feature type="transmembrane region" description="Helical" evidence="7">
    <location>
        <begin position="182"/>
        <end position="203"/>
    </location>
</feature>
<dbReference type="InterPro" id="IPR003660">
    <property type="entry name" value="HAMP_dom"/>
</dbReference>
<dbReference type="Gene3D" id="1.10.287.950">
    <property type="entry name" value="Methyl-accepting chemotaxis protein"/>
    <property type="match status" value="1"/>
</dbReference>
<dbReference type="SMART" id="SM00283">
    <property type="entry name" value="MA"/>
    <property type="match status" value="1"/>
</dbReference>
<keyword evidence="3 7" id="KW-0472">Membrane</keyword>